<dbReference type="InterPro" id="IPR011856">
    <property type="entry name" value="tRNA_endonuc-like_dom_sf"/>
</dbReference>
<feature type="domain" description="DUF5655" evidence="1">
    <location>
        <begin position="197"/>
        <end position="308"/>
    </location>
</feature>
<name>A0ABN2M005_9MICO</name>
<gene>
    <name evidence="2" type="ORF">GCM10009811_30600</name>
</gene>
<proteinExistence type="predicted"/>
<dbReference type="InterPro" id="IPR043714">
    <property type="entry name" value="DUF5655"/>
</dbReference>
<protein>
    <submittedName>
        <fullName evidence="2">DUF5655 domain-containing protein</fullName>
    </submittedName>
</protein>
<dbReference type="Pfam" id="PF18899">
    <property type="entry name" value="DUF5655"/>
    <property type="match status" value="1"/>
</dbReference>
<dbReference type="RefSeq" id="WP_344087415.1">
    <property type="nucleotide sequence ID" value="NZ_BAAAPO010000046.1"/>
</dbReference>
<dbReference type="Proteomes" id="UP001499938">
    <property type="component" value="Unassembled WGS sequence"/>
</dbReference>
<evidence type="ECO:0000259" key="1">
    <source>
        <dbReference type="Pfam" id="PF18899"/>
    </source>
</evidence>
<dbReference type="Gene3D" id="3.40.1350.10">
    <property type="match status" value="1"/>
</dbReference>
<accession>A0ABN2M005</accession>
<keyword evidence="3" id="KW-1185">Reference proteome</keyword>
<sequence length="310" mass="34902">MSDLKLFRITDGVATELQGASVALERSLQKLIEANMDTLFGVRLLATEYSTGTRHGGRMDSLGIDENGSPVIFEYKRAINESVINQGLFYLDWLMDHRGDFKVLVLERLGTEVASGIDWRNPRLICVANGFTRYDEHAVNQMDRSIDLVRYRDFAGELLALELVHSSRVDAQTSTGAPDVTPPVTESPTPATYKTVSEYLDQSPTELKDLYGELDDYVRALGDDVTQKTLKYYIAYRRLKNFLCVEILPQRRELALYLKVNPDTVDLVEGFSRDVRQIGHFGTGDLEVRVNGPETLAQALPLVQRSYEEG</sequence>
<comment type="caution">
    <text evidence="2">The sequence shown here is derived from an EMBL/GenBank/DDBJ whole genome shotgun (WGS) entry which is preliminary data.</text>
</comment>
<dbReference type="EMBL" id="BAAAPO010000046">
    <property type="protein sequence ID" value="GAA1804862.1"/>
    <property type="molecule type" value="Genomic_DNA"/>
</dbReference>
<evidence type="ECO:0000313" key="2">
    <source>
        <dbReference type="EMBL" id="GAA1804862.1"/>
    </source>
</evidence>
<organism evidence="2 3">
    <name type="scientific">Nostocoides veronense</name>
    <dbReference type="NCBI Taxonomy" id="330836"/>
    <lineage>
        <taxon>Bacteria</taxon>
        <taxon>Bacillati</taxon>
        <taxon>Actinomycetota</taxon>
        <taxon>Actinomycetes</taxon>
        <taxon>Micrococcales</taxon>
        <taxon>Intrasporangiaceae</taxon>
        <taxon>Nostocoides</taxon>
    </lineage>
</organism>
<reference evidence="2 3" key="1">
    <citation type="journal article" date="2019" name="Int. J. Syst. Evol. Microbiol.">
        <title>The Global Catalogue of Microorganisms (GCM) 10K type strain sequencing project: providing services to taxonomists for standard genome sequencing and annotation.</title>
        <authorList>
            <consortium name="The Broad Institute Genomics Platform"/>
            <consortium name="The Broad Institute Genome Sequencing Center for Infectious Disease"/>
            <person name="Wu L."/>
            <person name="Ma J."/>
        </authorList>
    </citation>
    <scope>NUCLEOTIDE SEQUENCE [LARGE SCALE GENOMIC DNA]</scope>
    <source>
        <strain evidence="2 3">JCM 15592</strain>
    </source>
</reference>
<evidence type="ECO:0000313" key="3">
    <source>
        <dbReference type="Proteomes" id="UP001499938"/>
    </source>
</evidence>